<accession>A0A1D1VJ15</accession>
<evidence type="ECO:0000313" key="2">
    <source>
        <dbReference type="Proteomes" id="UP000186922"/>
    </source>
</evidence>
<protein>
    <submittedName>
        <fullName evidence="1">Uncharacterized protein</fullName>
    </submittedName>
</protein>
<comment type="caution">
    <text evidence="1">The sequence shown here is derived from an EMBL/GenBank/DDBJ whole genome shotgun (WGS) entry which is preliminary data.</text>
</comment>
<dbReference type="AlphaFoldDB" id="A0A1D1VJ15"/>
<dbReference type="EMBL" id="BDGG01000004">
    <property type="protein sequence ID" value="GAU98478.1"/>
    <property type="molecule type" value="Genomic_DNA"/>
</dbReference>
<gene>
    <name evidence="1" type="primary">RvY_09618</name>
    <name evidence="1" type="synonym">RvY_09618.1</name>
    <name evidence="1" type="ORF">RvY_09618-1</name>
</gene>
<reference evidence="1 2" key="1">
    <citation type="journal article" date="2016" name="Nat. Commun.">
        <title>Extremotolerant tardigrade genome and improved radiotolerance of human cultured cells by tardigrade-unique protein.</title>
        <authorList>
            <person name="Hashimoto T."/>
            <person name="Horikawa D.D."/>
            <person name="Saito Y."/>
            <person name="Kuwahara H."/>
            <person name="Kozuka-Hata H."/>
            <person name="Shin-I T."/>
            <person name="Minakuchi Y."/>
            <person name="Ohishi K."/>
            <person name="Motoyama A."/>
            <person name="Aizu T."/>
            <person name="Enomoto A."/>
            <person name="Kondo K."/>
            <person name="Tanaka S."/>
            <person name="Hara Y."/>
            <person name="Koshikawa S."/>
            <person name="Sagara H."/>
            <person name="Miura T."/>
            <person name="Yokobori S."/>
            <person name="Miyagawa K."/>
            <person name="Suzuki Y."/>
            <person name="Kubo T."/>
            <person name="Oyama M."/>
            <person name="Kohara Y."/>
            <person name="Fujiyama A."/>
            <person name="Arakawa K."/>
            <person name="Katayama T."/>
            <person name="Toyoda A."/>
            <person name="Kunieda T."/>
        </authorList>
    </citation>
    <scope>NUCLEOTIDE SEQUENCE [LARGE SCALE GENOMIC DNA]</scope>
    <source>
        <strain evidence="1 2">YOKOZUNA-1</strain>
    </source>
</reference>
<dbReference type="Proteomes" id="UP000186922">
    <property type="component" value="Unassembled WGS sequence"/>
</dbReference>
<organism evidence="1 2">
    <name type="scientific">Ramazzottius varieornatus</name>
    <name type="common">Water bear</name>
    <name type="synonym">Tardigrade</name>
    <dbReference type="NCBI Taxonomy" id="947166"/>
    <lineage>
        <taxon>Eukaryota</taxon>
        <taxon>Metazoa</taxon>
        <taxon>Ecdysozoa</taxon>
        <taxon>Tardigrada</taxon>
        <taxon>Eutardigrada</taxon>
        <taxon>Parachela</taxon>
        <taxon>Hypsibioidea</taxon>
        <taxon>Ramazzottiidae</taxon>
        <taxon>Ramazzottius</taxon>
    </lineage>
</organism>
<evidence type="ECO:0000313" key="1">
    <source>
        <dbReference type="EMBL" id="GAU98478.1"/>
    </source>
</evidence>
<keyword evidence="2" id="KW-1185">Reference proteome</keyword>
<name>A0A1D1VJ15_RAMVA</name>
<sequence>MECSSFGSLQWSSRYRHIPSGNRFIQGVNICQAGQTRCLCCHICLSFSKESLYTVVVDRMIITFGHFSLSISLDYAHVRDFTQSGSIWTILPTCCRWHGQFVLIKKSGDKTDAKIFYLLKRASPQLCNDPSLSPCGATLPQRP</sequence>
<proteinExistence type="predicted"/>